<evidence type="ECO:0000313" key="2">
    <source>
        <dbReference type="Proteomes" id="UP000247498"/>
    </source>
</evidence>
<organism evidence="1 2">
    <name type="scientific">Raphidocelis subcapitata</name>
    <dbReference type="NCBI Taxonomy" id="307507"/>
    <lineage>
        <taxon>Eukaryota</taxon>
        <taxon>Viridiplantae</taxon>
        <taxon>Chlorophyta</taxon>
        <taxon>core chlorophytes</taxon>
        <taxon>Chlorophyceae</taxon>
        <taxon>CS clade</taxon>
        <taxon>Sphaeropleales</taxon>
        <taxon>Selenastraceae</taxon>
        <taxon>Raphidocelis</taxon>
    </lineage>
</organism>
<dbReference type="AlphaFoldDB" id="A0A2V0P9K4"/>
<sequence>MAPLAEEHADAPAAAAAGLAGRAAAAADDADEAPVDFSDWFDAPTAADVLLRITYPADDDAPAGAEAGPPGGGASGAATARPAAVVARELRAHRIILEKGSDWARAAMGPAWRGGGGGGGAAPAAAAAAGPAPLELAVDCAADAAAAELLLRCVYSTADAGRPLRGADEGTLLRVLCLADRLAAGRVLRAAAAALASPPGGLSLAAAAAALALPPCRGGAPGVAPLAAAAADALVAGLGDLDAALLDRESTARLQALPAPALFALLSDARTRGSEGAAVHAFAEWAAAAAPGLASAGGADCGGRGGGEDTLRGIVVGCLRVQHLGALYSATVAAPLLADALGAATARELFVAAFAAGAPEAVRARLAEMEILPLVAHAAWRLPPRPPSRVPAATLAACLPPARLRALHEAAAAPGGAGGADADAGARVAWRGVVFGLHIQASACDDGGVVFGAFVIAEPPPGFPRGCVGSVMADFSLSAGRAPPCAAAMTLAVGFGCPGRGWADAFGRRWGREWDEAAWAPHAGADGCVQVAVSIAGVV</sequence>
<reference evidence="1 2" key="1">
    <citation type="journal article" date="2018" name="Sci. Rep.">
        <title>Raphidocelis subcapitata (=Pseudokirchneriella subcapitata) provides an insight into genome evolution and environmental adaptations in the Sphaeropleales.</title>
        <authorList>
            <person name="Suzuki S."/>
            <person name="Yamaguchi H."/>
            <person name="Nakajima N."/>
            <person name="Kawachi M."/>
        </authorList>
    </citation>
    <scope>NUCLEOTIDE SEQUENCE [LARGE SCALE GENOMIC DNA]</scope>
    <source>
        <strain evidence="1 2">NIES-35</strain>
    </source>
</reference>
<comment type="caution">
    <text evidence="1">The sequence shown here is derived from an EMBL/GenBank/DDBJ whole genome shotgun (WGS) entry which is preliminary data.</text>
</comment>
<dbReference type="STRING" id="307507.A0A2V0P9K4"/>
<dbReference type="InParanoid" id="A0A2V0P9K4"/>
<keyword evidence="2" id="KW-1185">Reference proteome</keyword>
<protein>
    <submittedName>
        <fullName evidence="1">Uncharacterized protein</fullName>
    </submittedName>
</protein>
<gene>
    <name evidence="1" type="ORF">Rsub_09117</name>
</gene>
<evidence type="ECO:0000313" key="1">
    <source>
        <dbReference type="EMBL" id="GBF96534.1"/>
    </source>
</evidence>
<dbReference type="Proteomes" id="UP000247498">
    <property type="component" value="Unassembled WGS sequence"/>
</dbReference>
<dbReference type="EMBL" id="BDRX01000082">
    <property type="protein sequence ID" value="GBF96534.1"/>
    <property type="molecule type" value="Genomic_DNA"/>
</dbReference>
<proteinExistence type="predicted"/>
<accession>A0A2V0P9K4</accession>
<name>A0A2V0P9K4_9CHLO</name>